<dbReference type="PROSITE" id="PS00636">
    <property type="entry name" value="DNAJ_1"/>
    <property type="match status" value="1"/>
</dbReference>
<dbReference type="Proteomes" id="UP000246121">
    <property type="component" value="Unassembled WGS sequence"/>
</dbReference>
<dbReference type="PANTHER" id="PTHR43908:SF3">
    <property type="entry name" value="AT29763P-RELATED"/>
    <property type="match status" value="1"/>
</dbReference>
<dbReference type="VEuPathDB" id="TriTrypDB:C4B63_81g34"/>
<evidence type="ECO:0000256" key="3">
    <source>
        <dbReference type="ARBA" id="ARBA00022824"/>
    </source>
</evidence>
<comment type="subcellular location">
    <subcellularLocation>
        <location evidence="1">Endoplasmic reticulum membrane</location>
        <topology evidence="1">Single-pass membrane protein</topology>
    </subcellularLocation>
</comment>
<dbReference type="EMBL" id="PRFA01000081">
    <property type="protein sequence ID" value="PWU87998.1"/>
    <property type="molecule type" value="Genomic_DNA"/>
</dbReference>
<dbReference type="InterPro" id="IPR015399">
    <property type="entry name" value="DUF1977_DnaJ-like"/>
</dbReference>
<organism evidence="7 8">
    <name type="scientific">Trypanosoma cruzi</name>
    <dbReference type="NCBI Taxonomy" id="5693"/>
    <lineage>
        <taxon>Eukaryota</taxon>
        <taxon>Discoba</taxon>
        <taxon>Euglenozoa</taxon>
        <taxon>Kinetoplastea</taxon>
        <taxon>Metakinetoplastina</taxon>
        <taxon>Trypanosomatida</taxon>
        <taxon>Trypanosomatidae</taxon>
        <taxon>Trypanosoma</taxon>
        <taxon>Schizotrypanum</taxon>
    </lineage>
</organism>
<keyword evidence="4" id="KW-1133">Transmembrane helix</keyword>
<dbReference type="PROSITE" id="PS50076">
    <property type="entry name" value="DNAJ_2"/>
    <property type="match status" value="1"/>
</dbReference>
<evidence type="ECO:0000256" key="2">
    <source>
        <dbReference type="ARBA" id="ARBA00022692"/>
    </source>
</evidence>
<dbReference type="Pfam" id="PF00226">
    <property type="entry name" value="DnaJ"/>
    <property type="match status" value="1"/>
</dbReference>
<keyword evidence="2" id="KW-0812">Transmembrane</keyword>
<dbReference type="InterPro" id="IPR051100">
    <property type="entry name" value="DnaJ_subfamily_B/C"/>
</dbReference>
<dbReference type="InterPro" id="IPR001623">
    <property type="entry name" value="DnaJ_domain"/>
</dbReference>
<dbReference type="VEuPathDB" id="TriTrypDB:TcCLB.510187.330"/>
<keyword evidence="7" id="KW-0346">Stress response</keyword>
<dbReference type="VEuPathDB" id="TriTrypDB:TcG_05682"/>
<keyword evidence="3" id="KW-0256">Endoplasmic reticulum</keyword>
<dbReference type="VEuPathDB" id="TriTrypDB:TCSYLVIO_004990"/>
<dbReference type="GO" id="GO:0071218">
    <property type="term" value="P:cellular response to misfolded protein"/>
    <property type="evidence" value="ECO:0007669"/>
    <property type="project" value="TreeGrafter"/>
</dbReference>
<dbReference type="OrthoDB" id="10250354at2759"/>
<proteinExistence type="predicted"/>
<dbReference type="InterPro" id="IPR036869">
    <property type="entry name" value="J_dom_sf"/>
</dbReference>
<evidence type="ECO:0000313" key="8">
    <source>
        <dbReference type="Proteomes" id="UP000246121"/>
    </source>
</evidence>
<evidence type="ECO:0000259" key="6">
    <source>
        <dbReference type="PROSITE" id="PS50076"/>
    </source>
</evidence>
<evidence type="ECO:0000256" key="4">
    <source>
        <dbReference type="ARBA" id="ARBA00022989"/>
    </source>
</evidence>
<dbReference type="GO" id="GO:0030544">
    <property type="term" value="F:Hsp70 protein binding"/>
    <property type="evidence" value="ECO:0007669"/>
    <property type="project" value="TreeGrafter"/>
</dbReference>
<dbReference type="PANTHER" id="PTHR43908">
    <property type="entry name" value="AT29763P-RELATED"/>
    <property type="match status" value="1"/>
</dbReference>
<dbReference type="AlphaFoldDB" id="A0A2V2UYX4"/>
<dbReference type="VEuPathDB" id="TriTrypDB:BCY84_22892"/>
<keyword evidence="5" id="KW-0472">Membrane</keyword>
<dbReference type="VEuPathDB" id="TriTrypDB:TcBrA4_0017390"/>
<dbReference type="VEuPathDB" id="TriTrypDB:ECC02_001985"/>
<evidence type="ECO:0000256" key="5">
    <source>
        <dbReference type="ARBA" id="ARBA00023136"/>
    </source>
</evidence>
<dbReference type="VEuPathDB" id="TriTrypDB:TcCL_NonESM12031"/>
<comment type="caution">
    <text evidence="7">The sequence shown here is derived from an EMBL/GenBank/DDBJ whole genome shotgun (WGS) entry which is preliminary data.</text>
</comment>
<sequence>MDIMDDAAIVRHVLNNRSNYYRILFLERAATTEQIRVAYKKMALKCHPDKNKHAGASDAFKLVGIANATLSDATKRHIYDTRGVQGVQQHESAEGSRGGAAAARRAYHRPNDIFEELFGRHAGMHAAGGHVYETEFHPNILMAAPLLIFLFLAILLQSSLTEISEYHDPRAGRRDNGANTFSLTPDPLHGHVVERMTSQNGLRVKYYVHRAWADRAERGYADVRRMEREVLKQQQESLARRCEAESLSYRARGKKDTPPICVDYETFRRAAR</sequence>
<dbReference type="Gene3D" id="1.10.287.110">
    <property type="entry name" value="DnaJ domain"/>
    <property type="match status" value="1"/>
</dbReference>
<evidence type="ECO:0000313" key="7">
    <source>
        <dbReference type="EMBL" id="PWU87998.1"/>
    </source>
</evidence>
<dbReference type="GO" id="GO:0005789">
    <property type="term" value="C:endoplasmic reticulum membrane"/>
    <property type="evidence" value="ECO:0007669"/>
    <property type="project" value="UniProtKB-SubCell"/>
</dbReference>
<dbReference type="SUPFAM" id="SSF46565">
    <property type="entry name" value="Chaperone J-domain"/>
    <property type="match status" value="1"/>
</dbReference>
<dbReference type="CDD" id="cd06257">
    <property type="entry name" value="DnaJ"/>
    <property type="match status" value="1"/>
</dbReference>
<dbReference type="Pfam" id="PF09320">
    <property type="entry name" value="DUF1977"/>
    <property type="match status" value="1"/>
</dbReference>
<protein>
    <submittedName>
        <fullName evidence="7">Putative heat shock protein DNAJ</fullName>
    </submittedName>
</protein>
<dbReference type="VEuPathDB" id="TriTrypDB:C3747_57g43"/>
<name>A0A2V2UYX4_TRYCR</name>
<dbReference type="PRINTS" id="PR00625">
    <property type="entry name" value="JDOMAIN"/>
</dbReference>
<accession>A0A2V2UYX4</accession>
<dbReference type="InterPro" id="IPR018253">
    <property type="entry name" value="DnaJ_domain_CS"/>
</dbReference>
<feature type="domain" description="J" evidence="6">
    <location>
        <begin position="19"/>
        <end position="83"/>
    </location>
</feature>
<gene>
    <name evidence="7" type="ORF">C4B63_81g34</name>
</gene>
<dbReference type="VEuPathDB" id="TriTrypDB:TCDM_06560"/>
<dbReference type="VEuPathDB" id="TriTrypDB:Tc_MARK_3742"/>
<reference evidence="7 8" key="1">
    <citation type="journal article" date="2018" name="Microb. Genom.">
        <title>Expanding an expanded genome: long-read sequencing of Trypanosoma cruzi.</title>
        <authorList>
            <person name="Berna L."/>
            <person name="Rodriguez M."/>
            <person name="Chiribao M.L."/>
            <person name="Parodi-Talice A."/>
            <person name="Pita S."/>
            <person name="Rijo G."/>
            <person name="Alvarez-Valin F."/>
            <person name="Robello C."/>
        </authorList>
    </citation>
    <scope>NUCLEOTIDE SEQUENCE [LARGE SCALE GENOMIC DNA]</scope>
    <source>
        <strain evidence="7 8">Dm28c</strain>
    </source>
</reference>
<dbReference type="SMART" id="SM00271">
    <property type="entry name" value="DnaJ"/>
    <property type="match status" value="1"/>
</dbReference>
<evidence type="ECO:0000256" key="1">
    <source>
        <dbReference type="ARBA" id="ARBA00004389"/>
    </source>
</evidence>